<keyword evidence="2" id="KW-0805">Transcription regulation</keyword>
<gene>
    <name evidence="6" type="ORF">D2A34_09640</name>
</gene>
<evidence type="ECO:0000256" key="2">
    <source>
        <dbReference type="ARBA" id="ARBA00023015"/>
    </source>
</evidence>
<proteinExistence type="predicted"/>
<dbReference type="Gene3D" id="1.10.260.40">
    <property type="entry name" value="lambda repressor-like DNA-binding domains"/>
    <property type="match status" value="1"/>
</dbReference>
<evidence type="ECO:0000256" key="3">
    <source>
        <dbReference type="ARBA" id="ARBA00023125"/>
    </source>
</evidence>
<dbReference type="Proteomes" id="UP000265930">
    <property type="component" value="Unassembled WGS sequence"/>
</dbReference>
<sequence length="354" mass="39910">MLNKKITVQDIADELGISRNTVSKALNNTGTLADATKSKIIQKAIEMGYKQFAYVNNTSLVSSNMPLNKEIALLTRSMPNSSHFGSHLLSGFEEKISTLGYRLSMYMVRDNEVNSSSLPFNFNPESVDGIICIEMFDKKYSKLICELEIPTLFIDSPSNHDNMPVNADILLMENYHSIYNITKTLINNNKTNIGFIGDIYHCESFYERWKGYCSALLDSNIPVDINNSILENDKEPYGDSEWLGNRIMQIQILPQAFICANDFIAINVIKALKHKNISVPDDILICGFDNSIESKIIEPHLTTVSIPSYEMGDIAANLLISRIDNPSIPFRIMHVRTSAKFRESTGNILIEKIY</sequence>
<evidence type="ECO:0000256" key="4">
    <source>
        <dbReference type="ARBA" id="ARBA00023163"/>
    </source>
</evidence>
<dbReference type="InterPro" id="IPR000843">
    <property type="entry name" value="HTH_LacI"/>
</dbReference>
<dbReference type="Pfam" id="PF00356">
    <property type="entry name" value="LacI"/>
    <property type="match status" value="1"/>
</dbReference>
<dbReference type="InterPro" id="IPR046335">
    <property type="entry name" value="LacI/GalR-like_sensor"/>
</dbReference>
<dbReference type="Gene3D" id="3.40.50.2300">
    <property type="match status" value="2"/>
</dbReference>
<dbReference type="SUPFAM" id="SSF47413">
    <property type="entry name" value="lambda repressor-like DNA-binding domains"/>
    <property type="match status" value="1"/>
</dbReference>
<dbReference type="CDD" id="cd01392">
    <property type="entry name" value="HTH_LacI"/>
    <property type="match status" value="1"/>
</dbReference>
<accession>A0A399IQX8</accession>
<evidence type="ECO:0000256" key="1">
    <source>
        <dbReference type="ARBA" id="ARBA00022491"/>
    </source>
</evidence>
<dbReference type="AlphaFoldDB" id="A0A399IQX8"/>
<dbReference type="SMART" id="SM00354">
    <property type="entry name" value="HTH_LACI"/>
    <property type="match status" value="1"/>
</dbReference>
<dbReference type="EMBL" id="QXDJ01000002">
    <property type="protein sequence ID" value="RII35448.1"/>
    <property type="molecule type" value="Genomic_DNA"/>
</dbReference>
<keyword evidence="3" id="KW-0238">DNA-binding</keyword>
<dbReference type="InterPro" id="IPR010982">
    <property type="entry name" value="Lambda_DNA-bd_dom_sf"/>
</dbReference>
<dbReference type="PANTHER" id="PTHR30146:SF148">
    <property type="entry name" value="HTH-TYPE TRANSCRIPTIONAL REPRESSOR PURR-RELATED"/>
    <property type="match status" value="1"/>
</dbReference>
<feature type="domain" description="HTH lacI-type" evidence="5">
    <location>
        <begin position="6"/>
        <end position="50"/>
    </location>
</feature>
<protein>
    <submittedName>
        <fullName evidence="6">LacI family transcriptional regulator</fullName>
    </submittedName>
</protein>
<comment type="caution">
    <text evidence="6">The sequence shown here is derived from an EMBL/GenBank/DDBJ whole genome shotgun (WGS) entry which is preliminary data.</text>
</comment>
<dbReference type="GO" id="GO:0003700">
    <property type="term" value="F:DNA-binding transcription factor activity"/>
    <property type="evidence" value="ECO:0007669"/>
    <property type="project" value="TreeGrafter"/>
</dbReference>
<dbReference type="RefSeq" id="WP_119366469.1">
    <property type="nucleotide sequence ID" value="NZ_QXDJ01000002.1"/>
</dbReference>
<evidence type="ECO:0000313" key="7">
    <source>
        <dbReference type="Proteomes" id="UP000265930"/>
    </source>
</evidence>
<dbReference type="PANTHER" id="PTHR30146">
    <property type="entry name" value="LACI-RELATED TRANSCRIPTIONAL REPRESSOR"/>
    <property type="match status" value="1"/>
</dbReference>
<dbReference type="PROSITE" id="PS50932">
    <property type="entry name" value="HTH_LACI_2"/>
    <property type="match status" value="1"/>
</dbReference>
<dbReference type="GO" id="GO:0000976">
    <property type="term" value="F:transcription cis-regulatory region binding"/>
    <property type="evidence" value="ECO:0007669"/>
    <property type="project" value="TreeGrafter"/>
</dbReference>
<dbReference type="Pfam" id="PF13377">
    <property type="entry name" value="Peripla_BP_3"/>
    <property type="match status" value="1"/>
</dbReference>
<dbReference type="SUPFAM" id="SSF53822">
    <property type="entry name" value="Periplasmic binding protein-like I"/>
    <property type="match status" value="1"/>
</dbReference>
<dbReference type="InterPro" id="IPR028082">
    <property type="entry name" value="Peripla_BP_I"/>
</dbReference>
<organism evidence="6 7">
    <name type="scientific">Clostridium chromiireducens</name>
    <dbReference type="NCBI Taxonomy" id="225345"/>
    <lineage>
        <taxon>Bacteria</taxon>
        <taxon>Bacillati</taxon>
        <taxon>Bacillota</taxon>
        <taxon>Clostridia</taxon>
        <taxon>Eubacteriales</taxon>
        <taxon>Clostridiaceae</taxon>
        <taxon>Clostridium</taxon>
    </lineage>
</organism>
<keyword evidence="1" id="KW-0678">Repressor</keyword>
<name>A0A399IQX8_9CLOT</name>
<evidence type="ECO:0000259" key="5">
    <source>
        <dbReference type="PROSITE" id="PS50932"/>
    </source>
</evidence>
<reference evidence="6 7" key="1">
    <citation type="submission" date="2018-08" db="EMBL/GenBank/DDBJ databases">
        <title>Genome of Clostridium chromiireducens C1, DSM12136.</title>
        <authorList>
            <person name="Xing M."/>
            <person name="Wei Y."/>
            <person name="Ang E.L."/>
            <person name="Zhao H."/>
            <person name="Zhang Y."/>
        </authorList>
    </citation>
    <scope>NUCLEOTIDE SEQUENCE [LARGE SCALE GENOMIC DNA]</scope>
    <source>
        <strain evidence="6 7">C1</strain>
    </source>
</reference>
<evidence type="ECO:0000313" key="6">
    <source>
        <dbReference type="EMBL" id="RII35448.1"/>
    </source>
</evidence>
<keyword evidence="4" id="KW-0804">Transcription</keyword>